<dbReference type="Pfam" id="PF02653">
    <property type="entry name" value="BPD_transp_2"/>
    <property type="match status" value="1"/>
</dbReference>
<protein>
    <submittedName>
        <fullName evidence="10">ABC transporter permease</fullName>
    </submittedName>
</protein>
<keyword evidence="6 9" id="KW-1133">Transmembrane helix</keyword>
<evidence type="ECO:0000256" key="1">
    <source>
        <dbReference type="ARBA" id="ARBA00004651"/>
    </source>
</evidence>
<gene>
    <name evidence="10" type="ORF">LVY72_23175</name>
</gene>
<evidence type="ECO:0000256" key="7">
    <source>
        <dbReference type="ARBA" id="ARBA00023136"/>
    </source>
</evidence>
<evidence type="ECO:0000256" key="5">
    <source>
        <dbReference type="ARBA" id="ARBA00022692"/>
    </source>
</evidence>
<feature type="transmembrane region" description="Helical" evidence="9">
    <location>
        <begin position="242"/>
        <end position="260"/>
    </location>
</feature>
<keyword evidence="5 9" id="KW-0812">Transmembrane</keyword>
<feature type="transmembrane region" description="Helical" evidence="9">
    <location>
        <begin position="67"/>
        <end position="87"/>
    </location>
</feature>
<feature type="transmembrane region" description="Helical" evidence="9">
    <location>
        <begin position="121"/>
        <end position="146"/>
    </location>
</feature>
<comment type="subcellular location">
    <subcellularLocation>
        <location evidence="1">Cell membrane</location>
        <topology evidence="1">Multi-pass membrane protein</topology>
    </subcellularLocation>
</comment>
<feature type="transmembrane region" description="Helical" evidence="9">
    <location>
        <begin position="152"/>
        <end position="178"/>
    </location>
</feature>
<evidence type="ECO:0000313" key="10">
    <source>
        <dbReference type="EMBL" id="MCG2624795.1"/>
    </source>
</evidence>
<feature type="region of interest" description="Disordered" evidence="8">
    <location>
        <begin position="1"/>
        <end position="20"/>
    </location>
</feature>
<organism evidence="10 11">
    <name type="scientific">Arthrobacter hankyongi</name>
    <dbReference type="NCBI Taxonomy" id="2904801"/>
    <lineage>
        <taxon>Bacteria</taxon>
        <taxon>Bacillati</taxon>
        <taxon>Actinomycetota</taxon>
        <taxon>Actinomycetes</taxon>
        <taxon>Micrococcales</taxon>
        <taxon>Micrococcaceae</taxon>
        <taxon>Arthrobacter</taxon>
    </lineage>
</organism>
<dbReference type="PANTHER" id="PTHR32196:SF21">
    <property type="entry name" value="ABC TRANSPORTER PERMEASE PROTEIN YPHD-RELATED"/>
    <property type="match status" value="1"/>
</dbReference>
<feature type="transmembrane region" description="Helical" evidence="9">
    <location>
        <begin position="35"/>
        <end position="55"/>
    </location>
</feature>
<accession>A0ABS9LDS2</accession>
<evidence type="ECO:0000256" key="3">
    <source>
        <dbReference type="ARBA" id="ARBA00022475"/>
    </source>
</evidence>
<keyword evidence="3" id="KW-1003">Cell membrane</keyword>
<evidence type="ECO:0000256" key="2">
    <source>
        <dbReference type="ARBA" id="ARBA00022448"/>
    </source>
</evidence>
<keyword evidence="2" id="KW-0813">Transport</keyword>
<evidence type="ECO:0000256" key="8">
    <source>
        <dbReference type="SAM" id="MobiDB-lite"/>
    </source>
</evidence>
<proteinExistence type="predicted"/>
<feature type="transmembrane region" description="Helical" evidence="9">
    <location>
        <begin position="190"/>
        <end position="212"/>
    </location>
</feature>
<dbReference type="EMBL" id="JAKLTQ010000032">
    <property type="protein sequence ID" value="MCG2624795.1"/>
    <property type="molecule type" value="Genomic_DNA"/>
</dbReference>
<reference evidence="10" key="1">
    <citation type="submission" date="2022-01" db="EMBL/GenBank/DDBJ databases">
        <authorList>
            <person name="Jo J.-H."/>
            <person name="Im W.-T."/>
        </authorList>
    </citation>
    <scope>NUCLEOTIDE SEQUENCE</scope>
    <source>
        <strain evidence="10">I2-34</strain>
    </source>
</reference>
<keyword evidence="11" id="KW-1185">Reference proteome</keyword>
<evidence type="ECO:0000256" key="9">
    <source>
        <dbReference type="SAM" id="Phobius"/>
    </source>
</evidence>
<feature type="transmembrane region" description="Helical" evidence="9">
    <location>
        <begin position="93"/>
        <end position="114"/>
    </location>
</feature>
<dbReference type="PANTHER" id="PTHR32196">
    <property type="entry name" value="ABC TRANSPORTER PERMEASE PROTEIN YPHD-RELATED-RELATED"/>
    <property type="match status" value="1"/>
</dbReference>
<evidence type="ECO:0000313" key="11">
    <source>
        <dbReference type="Proteomes" id="UP001165368"/>
    </source>
</evidence>
<dbReference type="Proteomes" id="UP001165368">
    <property type="component" value="Unassembled WGS sequence"/>
</dbReference>
<name>A0ABS9LDS2_9MICC</name>
<comment type="caution">
    <text evidence="10">The sequence shown here is derived from an EMBL/GenBank/DDBJ whole genome shotgun (WGS) entry which is preliminary data.</text>
</comment>
<evidence type="ECO:0000256" key="6">
    <source>
        <dbReference type="ARBA" id="ARBA00022989"/>
    </source>
</evidence>
<dbReference type="RefSeq" id="WP_237827183.1">
    <property type="nucleotide sequence ID" value="NZ_JAKLTQ010000032.1"/>
</dbReference>
<feature type="transmembrane region" description="Helical" evidence="9">
    <location>
        <begin position="321"/>
        <end position="338"/>
    </location>
</feature>
<keyword evidence="7 9" id="KW-0472">Membrane</keyword>
<dbReference type="CDD" id="cd06579">
    <property type="entry name" value="TM_PBP1_transp_AraH_like"/>
    <property type="match status" value="1"/>
</dbReference>
<evidence type="ECO:0000256" key="4">
    <source>
        <dbReference type="ARBA" id="ARBA00022519"/>
    </source>
</evidence>
<dbReference type="InterPro" id="IPR001851">
    <property type="entry name" value="ABC_transp_permease"/>
</dbReference>
<sequence length="367" mass="37839">MTQTDTRMHSSPRPGAAGPAPVPRISAGNLVRKQFIAYGILPLLLVVLIITFAVVEPRFISPTNIVNVARQVSFLGIIAIGQMLYLITRNYDLSNGGTVALSSIICATVMVSAAPGNPGMAILLGCLAALAVGLAVGIANAVLIAVFKVNSFMVTLGTGFAATGVALLVAGGIPVTGLPPEFSRNFGTSAILGIPFPTFMLILVLIGAYVLLNWSRLGRQAYAVGGNEKAAYQAGVNVSRTLVSVLVTGSFLAALVGVMITARVSTGEANIGVQYPMQSIIAAVIGGIALAGGEGRVSGAFMGALFIVLLNNGMDLIRVQGYVQDILLGALLVLALLVDRIRTRVRITAPAGTISTPALLTTDKGDK</sequence>
<keyword evidence="4" id="KW-0997">Cell inner membrane</keyword>
<feature type="transmembrane region" description="Helical" evidence="9">
    <location>
        <begin position="280"/>
        <end position="309"/>
    </location>
</feature>